<comment type="caution">
    <text evidence="5">The sequence shown here is derived from an EMBL/GenBank/DDBJ whole genome shotgun (WGS) entry which is preliminary data.</text>
</comment>
<evidence type="ECO:0000313" key="6">
    <source>
        <dbReference type="Proteomes" id="UP000294937"/>
    </source>
</evidence>
<evidence type="ECO:0000313" key="5">
    <source>
        <dbReference type="EMBL" id="TCS97001.1"/>
    </source>
</evidence>
<dbReference type="AlphaFoldDB" id="A0A4R3LA58"/>
<dbReference type="InterPro" id="IPR019734">
    <property type="entry name" value="TPR_rpt"/>
</dbReference>
<feature type="repeat" description="TPR" evidence="3">
    <location>
        <begin position="319"/>
        <end position="352"/>
    </location>
</feature>
<dbReference type="Pfam" id="PF13424">
    <property type="entry name" value="TPR_12"/>
    <property type="match status" value="1"/>
</dbReference>
<keyword evidence="2 3" id="KW-0802">TPR repeat</keyword>
<dbReference type="PANTHER" id="PTHR45641:SF19">
    <property type="entry name" value="NEPHROCYSTIN-3"/>
    <property type="match status" value="1"/>
</dbReference>
<dbReference type="SUPFAM" id="SSF48452">
    <property type="entry name" value="TPR-like"/>
    <property type="match status" value="2"/>
</dbReference>
<evidence type="ECO:0000256" key="1">
    <source>
        <dbReference type="ARBA" id="ARBA00022737"/>
    </source>
</evidence>
<dbReference type="SMART" id="SM00530">
    <property type="entry name" value="HTH_XRE"/>
    <property type="match status" value="1"/>
</dbReference>
<dbReference type="EMBL" id="SMAG01000001">
    <property type="protein sequence ID" value="TCS97001.1"/>
    <property type="molecule type" value="Genomic_DNA"/>
</dbReference>
<dbReference type="GO" id="GO:0003677">
    <property type="term" value="F:DNA binding"/>
    <property type="evidence" value="ECO:0007669"/>
    <property type="project" value="InterPro"/>
</dbReference>
<dbReference type="PROSITE" id="PS50005">
    <property type="entry name" value="TPR"/>
    <property type="match status" value="1"/>
</dbReference>
<dbReference type="SMART" id="SM00028">
    <property type="entry name" value="TPR"/>
    <property type="match status" value="6"/>
</dbReference>
<keyword evidence="6" id="KW-1185">Reference proteome</keyword>
<dbReference type="Gene3D" id="1.10.260.40">
    <property type="entry name" value="lambda repressor-like DNA-binding domains"/>
    <property type="match status" value="1"/>
</dbReference>
<dbReference type="PROSITE" id="PS50943">
    <property type="entry name" value="HTH_CROC1"/>
    <property type="match status" value="1"/>
</dbReference>
<dbReference type="CDD" id="cd00093">
    <property type="entry name" value="HTH_XRE"/>
    <property type="match status" value="1"/>
</dbReference>
<dbReference type="RefSeq" id="WP_243648644.1">
    <property type="nucleotide sequence ID" value="NZ_SMAG01000001.1"/>
</dbReference>
<gene>
    <name evidence="5" type="ORF">EDD58_101648</name>
</gene>
<dbReference type="PANTHER" id="PTHR45641">
    <property type="entry name" value="TETRATRICOPEPTIDE REPEAT PROTEIN (AFU_ORTHOLOGUE AFUA_6G03870)"/>
    <property type="match status" value="1"/>
</dbReference>
<evidence type="ECO:0000256" key="2">
    <source>
        <dbReference type="ARBA" id="ARBA00022803"/>
    </source>
</evidence>
<accession>A0A4R3LA58</accession>
<reference evidence="5 6" key="1">
    <citation type="submission" date="2019-03" db="EMBL/GenBank/DDBJ databases">
        <title>Genomic Encyclopedia of Type Strains, Phase IV (KMG-IV): sequencing the most valuable type-strain genomes for metagenomic binning, comparative biology and taxonomic classification.</title>
        <authorList>
            <person name="Goeker M."/>
        </authorList>
    </citation>
    <scope>NUCLEOTIDE SEQUENCE [LARGE SCALE GENOMIC DNA]</scope>
    <source>
        <strain evidence="5 6">DSM 45707</strain>
    </source>
</reference>
<feature type="domain" description="HTH cro/C1-type" evidence="4">
    <location>
        <begin position="13"/>
        <end position="66"/>
    </location>
</feature>
<evidence type="ECO:0000256" key="3">
    <source>
        <dbReference type="PROSITE-ProRule" id="PRU00339"/>
    </source>
</evidence>
<sequence>MKQLALHEMGEVIRKVRKERGLRLEDLADDNISPATVSNIERGVAHVSPEKITYLLEKLDLPMNKLPEMLVKEQEELRKVKFKLLTVSTLRKIGQINEALEKLEELELDDNHPYIAQAFYLKGKCYLGKRKWKQGERALYNALRISQQNPYKENNMESASYLLLGLVSYYQNNLEQALDYTNEGINAFVENGENQHIKSLLYRNKGVYLQRLGRITEGMRLIQEIWSEIKIIDDITTRLGFYWLRAEFSRLSGMSDEAIQVAEEGIDISRRNKVYDSMFDLWVVLGSVYTSLKEWATAEVSFSMALKLEGKFPDDQRLTTAYSRLGILYMKQGRNEEAYQSLLTAIQYAEKFDDAPRLSSSLLIMGDLCQIIYKIDEAVSYYQKALQIAKKHDYKDKEFQIWFSLARCWEEKDEEQFENCIRNMYNVKKEYKKSLEVEFSEETI</sequence>
<dbReference type="InterPro" id="IPR010982">
    <property type="entry name" value="Lambda_DNA-bd_dom_sf"/>
</dbReference>
<organism evidence="5 6">
    <name type="scientific">Hazenella coriacea</name>
    <dbReference type="NCBI Taxonomy" id="1179467"/>
    <lineage>
        <taxon>Bacteria</taxon>
        <taxon>Bacillati</taxon>
        <taxon>Bacillota</taxon>
        <taxon>Bacilli</taxon>
        <taxon>Bacillales</taxon>
        <taxon>Thermoactinomycetaceae</taxon>
        <taxon>Hazenella</taxon>
    </lineage>
</organism>
<dbReference type="SUPFAM" id="SSF47413">
    <property type="entry name" value="lambda repressor-like DNA-binding domains"/>
    <property type="match status" value="1"/>
</dbReference>
<dbReference type="Gene3D" id="1.25.40.10">
    <property type="entry name" value="Tetratricopeptide repeat domain"/>
    <property type="match status" value="2"/>
</dbReference>
<protein>
    <submittedName>
        <fullName evidence="5">TolA-binding protein</fullName>
    </submittedName>
</protein>
<dbReference type="InterPro" id="IPR001387">
    <property type="entry name" value="Cro/C1-type_HTH"/>
</dbReference>
<evidence type="ECO:0000259" key="4">
    <source>
        <dbReference type="PROSITE" id="PS50943"/>
    </source>
</evidence>
<dbReference type="Pfam" id="PF01381">
    <property type="entry name" value="HTH_3"/>
    <property type="match status" value="1"/>
</dbReference>
<name>A0A4R3LA58_9BACL</name>
<dbReference type="Proteomes" id="UP000294937">
    <property type="component" value="Unassembled WGS sequence"/>
</dbReference>
<keyword evidence="1" id="KW-0677">Repeat</keyword>
<proteinExistence type="predicted"/>
<dbReference type="InterPro" id="IPR011990">
    <property type="entry name" value="TPR-like_helical_dom_sf"/>
</dbReference>